<gene>
    <name evidence="9" type="ORF">MANES_09G118800v8</name>
</gene>
<dbReference type="GO" id="GO:0003723">
    <property type="term" value="F:RNA binding"/>
    <property type="evidence" value="ECO:0000318"/>
    <property type="project" value="GO_Central"/>
</dbReference>
<dbReference type="OrthoDB" id="372487at2759"/>
<feature type="region of interest" description="Disordered" evidence="6">
    <location>
        <begin position="1238"/>
        <end position="1263"/>
    </location>
</feature>
<feature type="compositionally biased region" description="Basic and acidic residues" evidence="6">
    <location>
        <begin position="1306"/>
        <end position="1322"/>
    </location>
</feature>
<dbReference type="Gene3D" id="1.25.40.1050">
    <property type="match status" value="1"/>
</dbReference>
<evidence type="ECO:0000259" key="7">
    <source>
        <dbReference type="Pfam" id="PF03159"/>
    </source>
</evidence>
<feature type="compositionally biased region" description="Basic residues" evidence="6">
    <location>
        <begin position="1541"/>
        <end position="1553"/>
    </location>
</feature>
<dbReference type="InterPro" id="IPR027073">
    <property type="entry name" value="5_3_exoribonuclease"/>
</dbReference>
<dbReference type="Gene3D" id="3.40.50.12390">
    <property type="match status" value="2"/>
</dbReference>
<keyword evidence="2" id="KW-0507">mRNA processing</keyword>
<feature type="region of interest" description="Disordered" evidence="6">
    <location>
        <begin position="1518"/>
        <end position="1557"/>
    </location>
</feature>
<evidence type="ECO:0000256" key="4">
    <source>
        <dbReference type="ARBA" id="ARBA00022801"/>
    </source>
</evidence>
<feature type="region of interest" description="Disordered" evidence="6">
    <location>
        <begin position="1629"/>
        <end position="1657"/>
    </location>
</feature>
<dbReference type="InterPro" id="IPR041412">
    <property type="entry name" value="Xrn1_helical"/>
</dbReference>
<feature type="region of interest" description="Disordered" evidence="6">
    <location>
        <begin position="987"/>
        <end position="1008"/>
    </location>
</feature>
<name>A0A2C9VBI4_MANES</name>
<dbReference type="STRING" id="3983.A0A2C9VBI4"/>
<dbReference type="CDD" id="cd18673">
    <property type="entry name" value="PIN_XRN1-2-like"/>
    <property type="match status" value="1"/>
</dbReference>
<comment type="caution">
    <text evidence="9">The sequence shown here is derived from an EMBL/GenBank/DDBJ whole genome shotgun (WGS) entry which is preliminary data.</text>
</comment>
<feature type="compositionally biased region" description="Basic residues" evidence="6">
    <location>
        <begin position="1637"/>
        <end position="1648"/>
    </location>
</feature>
<protein>
    <submittedName>
        <fullName evidence="9">Uncharacterized protein</fullName>
    </submittedName>
</protein>
<dbReference type="PANTHER" id="PTHR12341">
    <property type="entry name" value="5'-&gt;3' EXORIBONUCLEASE"/>
    <property type="match status" value="1"/>
</dbReference>
<feature type="region of interest" description="Disordered" evidence="6">
    <location>
        <begin position="861"/>
        <end position="885"/>
    </location>
</feature>
<feature type="region of interest" description="Disordered" evidence="6">
    <location>
        <begin position="1125"/>
        <end position="1148"/>
    </location>
</feature>
<dbReference type="GO" id="GO:0005634">
    <property type="term" value="C:nucleus"/>
    <property type="evidence" value="ECO:0000318"/>
    <property type="project" value="GO_Central"/>
</dbReference>
<dbReference type="GO" id="GO:0004534">
    <property type="term" value="F:5'-3' RNA exonuclease activity"/>
    <property type="evidence" value="ECO:0000318"/>
    <property type="project" value="GO_Central"/>
</dbReference>
<feature type="compositionally biased region" description="Basic residues" evidence="6">
    <location>
        <begin position="1072"/>
        <end position="1081"/>
    </location>
</feature>
<feature type="compositionally biased region" description="Basic and acidic residues" evidence="6">
    <location>
        <begin position="861"/>
        <end position="872"/>
    </location>
</feature>
<feature type="compositionally biased region" description="Polar residues" evidence="6">
    <location>
        <begin position="1056"/>
        <end position="1071"/>
    </location>
</feature>
<dbReference type="GO" id="GO:0000956">
    <property type="term" value="P:nuclear-transcribed mRNA catabolic process"/>
    <property type="evidence" value="ECO:0000318"/>
    <property type="project" value="GO_Central"/>
</dbReference>
<feature type="region of interest" description="Disordered" evidence="6">
    <location>
        <begin position="1304"/>
        <end position="1324"/>
    </location>
</feature>
<keyword evidence="5" id="KW-0269">Exonuclease</keyword>
<dbReference type="PANTHER" id="PTHR12341:SF53">
    <property type="entry name" value="5'-3' EXORIBONUCLEASE"/>
    <property type="match status" value="1"/>
</dbReference>
<keyword evidence="4" id="KW-0378">Hydrolase</keyword>
<dbReference type="FunFam" id="1.25.40.1050:FF:000002">
    <property type="entry name" value="5'-3' exoribonuclease"/>
    <property type="match status" value="1"/>
</dbReference>
<dbReference type="EMBL" id="CM004395">
    <property type="protein sequence ID" value="OAY41649.1"/>
    <property type="molecule type" value="Genomic_DNA"/>
</dbReference>
<dbReference type="Pfam" id="PF17846">
    <property type="entry name" value="XRN_M"/>
    <property type="match status" value="1"/>
</dbReference>
<dbReference type="FunFam" id="3.40.50.12390:FF:000003">
    <property type="entry name" value="5'-3' exoribonuclease"/>
    <property type="match status" value="1"/>
</dbReference>
<comment type="similarity">
    <text evidence="1">Belongs to the 5'-3' exonuclease family. XRN2/RAT1 subfamily.</text>
</comment>
<feature type="compositionally biased region" description="Basic residues" evidence="6">
    <location>
        <begin position="990"/>
        <end position="1000"/>
    </location>
</feature>
<dbReference type="Gramene" id="Manes.09G118800.1.v8.1">
    <property type="protein sequence ID" value="Manes.09G118800.1.v8.1.CDS"/>
    <property type="gene ID" value="Manes.09G118800.v8.1"/>
</dbReference>
<keyword evidence="10" id="KW-1185">Reference proteome</keyword>
<reference evidence="10" key="1">
    <citation type="journal article" date="2016" name="Nat. Biotechnol.">
        <title>Sequencing wild and cultivated cassava and related species reveals extensive interspecific hybridization and genetic diversity.</title>
        <authorList>
            <person name="Bredeson J.V."/>
            <person name="Lyons J.B."/>
            <person name="Prochnik S.E."/>
            <person name="Wu G.A."/>
            <person name="Ha C.M."/>
            <person name="Edsinger-Gonzales E."/>
            <person name="Grimwood J."/>
            <person name="Schmutz J."/>
            <person name="Rabbi I.Y."/>
            <person name="Egesi C."/>
            <person name="Nauluvula P."/>
            <person name="Lebot V."/>
            <person name="Ndunguru J."/>
            <person name="Mkamilo G."/>
            <person name="Bart R.S."/>
            <person name="Setter T.L."/>
            <person name="Gleadow R.M."/>
            <person name="Kulakow P."/>
            <person name="Ferguson M.E."/>
            <person name="Rounsley S."/>
            <person name="Rokhsar D.S."/>
        </authorList>
    </citation>
    <scope>NUCLEOTIDE SEQUENCE [LARGE SCALE GENOMIC DNA]</scope>
    <source>
        <strain evidence="10">cv. AM560-2</strain>
    </source>
</reference>
<feature type="region of interest" description="Disordered" evidence="6">
    <location>
        <begin position="1673"/>
        <end position="1694"/>
    </location>
</feature>
<evidence type="ECO:0000313" key="9">
    <source>
        <dbReference type="EMBL" id="OAY41649.1"/>
    </source>
</evidence>
<feature type="domain" description="Xrn1 helical" evidence="8">
    <location>
        <begin position="330"/>
        <end position="777"/>
    </location>
</feature>
<accession>A0A2C9VBI4</accession>
<proteinExistence type="inferred from homology"/>
<evidence type="ECO:0000256" key="2">
    <source>
        <dbReference type="ARBA" id="ARBA00022664"/>
    </source>
</evidence>
<evidence type="ECO:0000256" key="3">
    <source>
        <dbReference type="ARBA" id="ARBA00022722"/>
    </source>
</evidence>
<evidence type="ECO:0000313" key="10">
    <source>
        <dbReference type="Proteomes" id="UP000091857"/>
    </source>
</evidence>
<evidence type="ECO:0000259" key="8">
    <source>
        <dbReference type="Pfam" id="PF17846"/>
    </source>
</evidence>
<dbReference type="Proteomes" id="UP000091857">
    <property type="component" value="Chromosome 9"/>
</dbReference>
<dbReference type="Pfam" id="PF03159">
    <property type="entry name" value="XRN_N"/>
    <property type="match status" value="1"/>
</dbReference>
<evidence type="ECO:0000256" key="6">
    <source>
        <dbReference type="SAM" id="MobiDB-lite"/>
    </source>
</evidence>
<feature type="domain" description="Xrn1 N-terminal" evidence="7">
    <location>
        <begin position="1"/>
        <end position="252"/>
    </location>
</feature>
<sequence>MGIPSFYKWLTDKYPETVVDAIEESPRVVNGVALPIDVSRPNPNGMEFDNLYLDMNGIIHPCFHPEDLPAPKTYEQVFKSIFKYIDKIFSVVRPRKLLFLAIDGVAPRAKMNQQRSRRFRAAKEAAEKALKMEGLSCVSESEEKSTLSEQLKEMDSNVITPGTEFMALLSSALRYYIRLRMNGDSAWRGIKVILSDANVPGEGEHKIMSYIRLQRDLPGFDPNTRHCLYGLDADLIMLALAAHEAHFSILREYVDWGGKKGKLKTQFLKNGKANRTWNWKKRNVNLEKKGRVAQNLDDYITWLNFQFLNIWVLREYLEYDMRIPGLTFEADLERLIDDFVLMCLFVGNDFLPHIPTLSISEGAIDLLMMVYKKEFVKMGGYLTDSFQINFARVEHFIQALSSHEGAIFRKRNQIMKEKKHCSLKRKLAKLLQNDPNTHSTSHGSSLSVEEVRHKLAELLQNDPNIHSTSHGSSLSLEEAGGVGFEGSIRRLYKEADILAEKIKLGEDDWKERYYEKKFEAKTKDEQERVRRHAVVKYIEGICWVMRYYYFGVCSWQWFYPYHYAPFASDFCGLDQLEIHFTLGEPFKPFDQLMAVLPAASASALPPFYRKLMTDESSPILDFYPSDFRLDMNGKRRKWQAICILPFIEESRLLSAVAQVEHTLTDEEKRRNSLVVDILFVHVSHPLADIVIPFSKQNSHPNMLLEIDPKISGGMNGFVCHSDESIWSEEVYSPIDGMQMITNNEVISIMYKYPLFHFHISRLPQGVILPGKSVREQEISPPHIWHETVVSRGTSSRRPIPKSIAGSHLANLSHRLVSLCNPTKQEYKHGYKGPGFRVDASRLGGSGRKVIAGKWNKDNRNSIGDRYKRRENGEGEGIPHNAGKLKQSITSEQREGNHAGADGIKEIKIEILSKKAKRKLRREQNEGFGVPDKDVVELEHRNQTKCDNEKMDSYTSIEKLEGCIAGNKRQGYDAPVVAEEAVGIKTQVNSSKRKRRSRKRRQIEAADSCSFKEERNHANACALWEAKSAELSDEKLDSSGVIQQIDGNAHQVGANGQEIQTSNERETQAQINTKKKKRRSKARSSLNCTVEPFDSCGHIQQVRCDGNFAGASGLVVPSKGIEMKQIDGSQNNSLDGGVSREQGGGSGDHVGVSAALEINTVVKSRKRKPRSKKRRKIEDALPMVESGVLSKEVGCDGNIVGASILVAPISRSEKKQVDGLLSNGLEEVGAIVLREQGGGSGDPVGASATAEINTDVKSRKRKSRSKKRFKIENLVLPVSDSGVLGKQVGCDANILGASGLVGTPKGSVKEQPDVIPNKSHEKVGTGALREGGDGYGDHIGVGAAAEINAVVKSRKRKPRSKRRKIEDHSIPTLDSDALSKQVVCDGNIVCASGLEASSKSLENKQLDGIPNNSVERIGDGIFREQGGGSGDHVGVGAAAEINTCIKSRKRKSRSKRRRKNEDHALPILESDVLSKPVGCDGKILGASGLVAPSKGLEKEQLDGNLNNILKKVEAGVLREQGGGSGDHAGVDAAVETNSEGKSKKRRSRSKKRRKIADQAPPALESCILHKQAGREDNIVVTSGLVVPPSAGLEKRQLDRIPINRLEEVEAAVLGGEGVGSGDHVGVGEAVEVNTEVKPKKRKPRSKKRRQSGDNALPVLESGVLSNQISYDGNIAGASGPVGHLQDGEKETLMVS</sequence>
<keyword evidence="3" id="KW-0540">Nuclease</keyword>
<feature type="compositionally biased region" description="Basic and acidic residues" evidence="6">
    <location>
        <begin position="1684"/>
        <end position="1694"/>
    </location>
</feature>
<dbReference type="InterPro" id="IPR004859">
    <property type="entry name" value="Xrn1_N"/>
</dbReference>
<evidence type="ECO:0000256" key="5">
    <source>
        <dbReference type="ARBA" id="ARBA00022839"/>
    </source>
</evidence>
<evidence type="ECO:0000256" key="1">
    <source>
        <dbReference type="ARBA" id="ARBA00006994"/>
    </source>
</evidence>
<dbReference type="GO" id="GO:0006397">
    <property type="term" value="P:mRNA processing"/>
    <property type="evidence" value="ECO:0007669"/>
    <property type="project" value="UniProtKB-KW"/>
</dbReference>
<feature type="region of interest" description="Disordered" evidence="6">
    <location>
        <begin position="1055"/>
        <end position="1083"/>
    </location>
</feature>
<organism evidence="9 10">
    <name type="scientific">Manihot esculenta</name>
    <name type="common">Cassava</name>
    <name type="synonym">Jatropha manihot</name>
    <dbReference type="NCBI Taxonomy" id="3983"/>
    <lineage>
        <taxon>Eukaryota</taxon>
        <taxon>Viridiplantae</taxon>
        <taxon>Streptophyta</taxon>
        <taxon>Embryophyta</taxon>
        <taxon>Tracheophyta</taxon>
        <taxon>Spermatophyta</taxon>
        <taxon>Magnoliopsida</taxon>
        <taxon>eudicotyledons</taxon>
        <taxon>Gunneridae</taxon>
        <taxon>Pentapetalae</taxon>
        <taxon>rosids</taxon>
        <taxon>fabids</taxon>
        <taxon>Malpighiales</taxon>
        <taxon>Euphorbiaceae</taxon>
        <taxon>Crotonoideae</taxon>
        <taxon>Manihoteae</taxon>
        <taxon>Manihot</taxon>
    </lineage>
</organism>